<name>B9TCN9_RICCO</name>
<reference evidence="2" key="1">
    <citation type="journal article" date="2010" name="Nat. Biotechnol.">
        <title>Draft genome sequence of the oilseed species Ricinus communis.</title>
        <authorList>
            <person name="Chan A.P."/>
            <person name="Crabtree J."/>
            <person name="Zhao Q."/>
            <person name="Lorenzi H."/>
            <person name="Orvis J."/>
            <person name="Puiu D."/>
            <person name="Melake-Berhan A."/>
            <person name="Jones K.M."/>
            <person name="Redman J."/>
            <person name="Chen G."/>
            <person name="Cahoon E.B."/>
            <person name="Gedil M."/>
            <person name="Stanke M."/>
            <person name="Haas B.J."/>
            <person name="Wortman J.R."/>
            <person name="Fraser-Liggett C.M."/>
            <person name="Ravel J."/>
            <person name="Rabinowicz P.D."/>
        </authorList>
    </citation>
    <scope>NUCLEOTIDE SEQUENCE [LARGE SCALE GENOMIC DNA]</scope>
    <source>
        <strain evidence="2">cv. Hale</strain>
    </source>
</reference>
<organism evidence="1 2">
    <name type="scientific">Ricinus communis</name>
    <name type="common">Castor bean</name>
    <dbReference type="NCBI Taxonomy" id="3988"/>
    <lineage>
        <taxon>Eukaryota</taxon>
        <taxon>Viridiplantae</taxon>
        <taxon>Streptophyta</taxon>
        <taxon>Embryophyta</taxon>
        <taxon>Tracheophyta</taxon>
        <taxon>Spermatophyta</taxon>
        <taxon>Magnoliopsida</taxon>
        <taxon>eudicotyledons</taxon>
        <taxon>Gunneridae</taxon>
        <taxon>Pentapetalae</taxon>
        <taxon>rosids</taxon>
        <taxon>fabids</taxon>
        <taxon>Malpighiales</taxon>
        <taxon>Euphorbiaceae</taxon>
        <taxon>Acalyphoideae</taxon>
        <taxon>Acalypheae</taxon>
        <taxon>Ricinus</taxon>
    </lineage>
</organism>
<protein>
    <submittedName>
        <fullName evidence="1">Uncharacterized protein</fullName>
    </submittedName>
</protein>
<feature type="non-terminal residue" evidence="1">
    <location>
        <position position="53"/>
    </location>
</feature>
<dbReference type="InParanoid" id="B9TCN9"/>
<evidence type="ECO:0000313" key="1">
    <source>
        <dbReference type="EMBL" id="EEF26376.1"/>
    </source>
</evidence>
<gene>
    <name evidence="1" type="ORF">RCOM_1847140</name>
</gene>
<keyword evidence="2" id="KW-1185">Reference proteome</keyword>
<evidence type="ECO:0000313" key="2">
    <source>
        <dbReference type="Proteomes" id="UP000008311"/>
    </source>
</evidence>
<dbReference type="Proteomes" id="UP000008311">
    <property type="component" value="Unassembled WGS sequence"/>
</dbReference>
<dbReference type="EMBL" id="EQ977440">
    <property type="protein sequence ID" value="EEF26376.1"/>
    <property type="molecule type" value="Genomic_DNA"/>
</dbReference>
<accession>B9TCN9</accession>
<proteinExistence type="predicted"/>
<sequence length="53" mass="6066">MSRAFESSEFYFRGESPVQRAEAWAVWRASWNAALPFRLTPAFEAELQAIAQS</sequence>
<dbReference type="AlphaFoldDB" id="B9TCN9"/>